<evidence type="ECO:0000259" key="1">
    <source>
        <dbReference type="SMART" id="SM00256"/>
    </source>
</evidence>
<dbReference type="InterPro" id="IPR055290">
    <property type="entry name" value="At3g26010-like"/>
</dbReference>
<dbReference type="NCBIfam" id="TIGR01640">
    <property type="entry name" value="F_box_assoc_1"/>
    <property type="match status" value="1"/>
</dbReference>
<dbReference type="InterPro" id="IPR001810">
    <property type="entry name" value="F-box_dom"/>
</dbReference>
<accession>A0AAD6LXR4</accession>
<keyword evidence="3" id="KW-1185">Reference proteome</keyword>
<dbReference type="AlphaFoldDB" id="A0AAD6LXR4"/>
<sequence>MRNPKGKLEICWSSEIIASNVDLLTEILLWAPAKSLLKFKCVSKRWHSLISDPKFCISHARFQRMLNRTADALMLSNGYKSTPEFHLVPLKHSTKVPFFDYFNVSEVKIIHSCNGLLLCCCKLMLDKPKFVKTTQMKTDGLCEFRYFVCNPTTKEFKILSPPKPTYLSLSLAFDPLISPYYKVVCICKGSSSKEEFQIDVYSSETESWSLLPILFKMPLGMTYSNGVFLDGSVHWYSYAETSLYFHIDSQSVKKMPMPFMFSWEGLDWDIMYFGESRGHMHLVLTKNRSSLEFDVFEMEFEYTGWSFSYHVNMHPMRLMFPELTWNFMNKHAVFSVLSVIQGEKDEEKKVVIFVDGRAMSYNLCDGTSIKICDLEPRPRRSEIARVPWHYEGCQAHPYFQSLAFDSLSIISSMHLEMNDAPYDNNCLRSNNPCSYRKLHCFILPLAKQPKFIRILRFYGVMDPNVHISFRYQLLSRQVMFLEEGWEYQSMIEDEKLEWQVANLHSSHKKVLPFACRMRCLRDKTYANKSSKKSMTQGTGGISNGEMMVEGTSSWILYKEVTIVPVLPLLNIACFVLRILKPYIKNFEYAKTQVMHQAMPAGGFLNYHPVYTRNMSYNLYQNGDTFCISGPYLRSLHIQGDRISKEIGLERKHSCDYKTATGLAIFLSSDR</sequence>
<feature type="domain" description="F-box" evidence="1">
    <location>
        <begin position="21"/>
        <end position="59"/>
    </location>
</feature>
<dbReference type="PANTHER" id="PTHR35546">
    <property type="entry name" value="F-BOX PROTEIN INTERACTION DOMAIN PROTEIN-RELATED"/>
    <property type="match status" value="1"/>
</dbReference>
<reference evidence="2" key="1">
    <citation type="journal article" date="2023" name="Mol. Ecol. Resour.">
        <title>Chromosome-level genome assembly of a triploid poplar Populus alba 'Berolinensis'.</title>
        <authorList>
            <person name="Chen S."/>
            <person name="Yu Y."/>
            <person name="Wang X."/>
            <person name="Wang S."/>
            <person name="Zhang T."/>
            <person name="Zhou Y."/>
            <person name="He R."/>
            <person name="Meng N."/>
            <person name="Wang Y."/>
            <person name="Liu W."/>
            <person name="Liu Z."/>
            <person name="Liu J."/>
            <person name="Guo Q."/>
            <person name="Huang H."/>
            <person name="Sederoff R.R."/>
            <person name="Wang G."/>
            <person name="Qu G."/>
            <person name="Chen S."/>
        </authorList>
    </citation>
    <scope>NUCLEOTIDE SEQUENCE</scope>
    <source>
        <strain evidence="2">SC-2020</strain>
    </source>
</reference>
<dbReference type="Pfam" id="PF00646">
    <property type="entry name" value="F-box"/>
    <property type="match status" value="1"/>
</dbReference>
<name>A0AAD6LXR4_9ROSI</name>
<dbReference type="PANTHER" id="PTHR35546:SF25">
    <property type="entry name" value="F-BOX DOMAIN-CONTAINING PROTEIN"/>
    <property type="match status" value="1"/>
</dbReference>
<dbReference type="SMART" id="SM00256">
    <property type="entry name" value="FBOX"/>
    <property type="match status" value="1"/>
</dbReference>
<dbReference type="Proteomes" id="UP001164929">
    <property type="component" value="Chromosome 13"/>
</dbReference>
<dbReference type="Gene3D" id="1.20.1280.50">
    <property type="match status" value="1"/>
</dbReference>
<proteinExistence type="predicted"/>
<dbReference type="InterPro" id="IPR017451">
    <property type="entry name" value="F-box-assoc_interact_dom"/>
</dbReference>
<dbReference type="Pfam" id="PF07734">
    <property type="entry name" value="FBA_1"/>
    <property type="match status" value="1"/>
</dbReference>
<organism evidence="2 3">
    <name type="scientific">Populus alba x Populus x berolinensis</name>
    <dbReference type="NCBI Taxonomy" id="444605"/>
    <lineage>
        <taxon>Eukaryota</taxon>
        <taxon>Viridiplantae</taxon>
        <taxon>Streptophyta</taxon>
        <taxon>Embryophyta</taxon>
        <taxon>Tracheophyta</taxon>
        <taxon>Spermatophyta</taxon>
        <taxon>Magnoliopsida</taxon>
        <taxon>eudicotyledons</taxon>
        <taxon>Gunneridae</taxon>
        <taxon>Pentapetalae</taxon>
        <taxon>rosids</taxon>
        <taxon>fabids</taxon>
        <taxon>Malpighiales</taxon>
        <taxon>Salicaceae</taxon>
        <taxon>Saliceae</taxon>
        <taxon>Populus</taxon>
    </lineage>
</organism>
<protein>
    <submittedName>
        <fullName evidence="2">F-box protein</fullName>
    </submittedName>
</protein>
<evidence type="ECO:0000313" key="2">
    <source>
        <dbReference type="EMBL" id="KAJ6975010.1"/>
    </source>
</evidence>
<dbReference type="InterPro" id="IPR036047">
    <property type="entry name" value="F-box-like_dom_sf"/>
</dbReference>
<dbReference type="InterPro" id="IPR006527">
    <property type="entry name" value="F-box-assoc_dom_typ1"/>
</dbReference>
<dbReference type="SUPFAM" id="SSF81383">
    <property type="entry name" value="F-box domain"/>
    <property type="match status" value="1"/>
</dbReference>
<comment type="caution">
    <text evidence="2">The sequence shown here is derived from an EMBL/GenBank/DDBJ whole genome shotgun (WGS) entry which is preliminary data.</text>
</comment>
<dbReference type="EMBL" id="JAQIZT010000013">
    <property type="protein sequence ID" value="KAJ6975010.1"/>
    <property type="molecule type" value="Genomic_DNA"/>
</dbReference>
<evidence type="ECO:0000313" key="3">
    <source>
        <dbReference type="Proteomes" id="UP001164929"/>
    </source>
</evidence>
<dbReference type="CDD" id="cd22157">
    <property type="entry name" value="F-box_AtFBW1-like"/>
    <property type="match status" value="1"/>
</dbReference>
<gene>
    <name evidence="2" type="ORF">NC653_030985</name>
</gene>